<dbReference type="Proteomes" id="UP000091857">
    <property type="component" value="Chromosome 9"/>
</dbReference>
<dbReference type="InterPro" id="IPR007930">
    <property type="entry name" value="DUF724"/>
</dbReference>
<evidence type="ECO:0000256" key="4">
    <source>
        <dbReference type="SAM" id="MobiDB-lite"/>
    </source>
</evidence>
<dbReference type="CDD" id="cd20405">
    <property type="entry name" value="Tudor_Agenet_AtDUF_rpt1_3"/>
    <property type="match status" value="1"/>
</dbReference>
<evidence type="ECO:0000259" key="5">
    <source>
        <dbReference type="SMART" id="SM00743"/>
    </source>
</evidence>
<evidence type="ECO:0000313" key="6">
    <source>
        <dbReference type="EMBL" id="OAY42525.1"/>
    </source>
</evidence>
<dbReference type="EMBL" id="CM004395">
    <property type="protein sequence ID" value="OAY42525.1"/>
    <property type="molecule type" value="Genomic_DNA"/>
</dbReference>
<reference evidence="7" key="1">
    <citation type="journal article" date="2016" name="Nat. Biotechnol.">
        <title>Sequencing wild and cultivated cassava and related species reveals extensive interspecific hybridization and genetic diversity.</title>
        <authorList>
            <person name="Bredeson J.V."/>
            <person name="Lyons J.B."/>
            <person name="Prochnik S.E."/>
            <person name="Wu G.A."/>
            <person name="Ha C.M."/>
            <person name="Edsinger-Gonzales E."/>
            <person name="Grimwood J."/>
            <person name="Schmutz J."/>
            <person name="Rabbi I.Y."/>
            <person name="Egesi C."/>
            <person name="Nauluvula P."/>
            <person name="Lebot V."/>
            <person name="Ndunguru J."/>
            <person name="Mkamilo G."/>
            <person name="Bart R.S."/>
            <person name="Setter T.L."/>
            <person name="Gleadow R.M."/>
            <person name="Kulakow P."/>
            <person name="Ferguson M.E."/>
            <person name="Rounsley S."/>
            <person name="Rokhsar D.S."/>
        </authorList>
    </citation>
    <scope>NUCLEOTIDE SEQUENCE [LARGE SCALE GENOMIC DNA]</scope>
    <source>
        <strain evidence="7">cv. AM560-2</strain>
    </source>
</reference>
<evidence type="ECO:0000313" key="7">
    <source>
        <dbReference type="Proteomes" id="UP000091857"/>
    </source>
</evidence>
<dbReference type="STRING" id="3983.A0A2C9VDJ7"/>
<feature type="region of interest" description="Disordered" evidence="4">
    <location>
        <begin position="360"/>
        <end position="381"/>
    </location>
</feature>
<organism evidence="6 7">
    <name type="scientific">Manihot esculenta</name>
    <name type="common">Cassava</name>
    <name type="synonym">Jatropha manihot</name>
    <dbReference type="NCBI Taxonomy" id="3983"/>
    <lineage>
        <taxon>Eukaryota</taxon>
        <taxon>Viridiplantae</taxon>
        <taxon>Streptophyta</taxon>
        <taxon>Embryophyta</taxon>
        <taxon>Tracheophyta</taxon>
        <taxon>Spermatophyta</taxon>
        <taxon>Magnoliopsida</taxon>
        <taxon>eudicotyledons</taxon>
        <taxon>Gunneridae</taxon>
        <taxon>Pentapetalae</taxon>
        <taxon>rosids</taxon>
        <taxon>fabids</taxon>
        <taxon>Malpighiales</taxon>
        <taxon>Euphorbiaceae</taxon>
        <taxon>Crotonoideae</taxon>
        <taxon>Manihoteae</taxon>
        <taxon>Manihot</taxon>
    </lineage>
</organism>
<dbReference type="PANTHER" id="PTHR31917">
    <property type="entry name" value="AGENET DOMAIN-CONTAINING PROTEIN-RELATED"/>
    <property type="match status" value="1"/>
</dbReference>
<name>A0A2C9VDJ7_MANES</name>
<evidence type="ECO:0000256" key="2">
    <source>
        <dbReference type="ARBA" id="ARBA00022604"/>
    </source>
</evidence>
<feature type="domain" description="Agenet" evidence="5">
    <location>
        <begin position="38"/>
        <end position="116"/>
    </location>
</feature>
<dbReference type="PANTHER" id="PTHR31917:SF142">
    <property type="entry name" value="AGENET DOMAIN-CONTAINING PROTEIN"/>
    <property type="match status" value="1"/>
</dbReference>
<proteinExistence type="predicted"/>
<keyword evidence="1" id="KW-0813">Transport</keyword>
<evidence type="ECO:0000256" key="3">
    <source>
        <dbReference type="SAM" id="Coils"/>
    </source>
</evidence>
<feature type="compositionally biased region" description="Basic and acidic residues" evidence="4">
    <location>
        <begin position="362"/>
        <end position="373"/>
    </location>
</feature>
<feature type="coiled-coil region" evidence="3">
    <location>
        <begin position="761"/>
        <end position="802"/>
    </location>
</feature>
<dbReference type="InterPro" id="IPR008395">
    <property type="entry name" value="Agenet-like_dom"/>
</dbReference>
<keyword evidence="7" id="KW-1185">Reference proteome</keyword>
<feature type="domain" description="Agenet" evidence="5">
    <location>
        <begin position="196"/>
        <end position="264"/>
    </location>
</feature>
<feature type="domain" description="Agenet" evidence="5">
    <location>
        <begin position="266"/>
        <end position="322"/>
    </location>
</feature>
<gene>
    <name evidence="6" type="ORF">MANES_09G186900v8</name>
</gene>
<accession>A0A2C9VDJ7</accession>
<dbReference type="Pfam" id="PF05641">
    <property type="entry name" value="Agenet"/>
    <property type="match status" value="2"/>
</dbReference>
<dbReference type="OrthoDB" id="1154930at2759"/>
<keyword evidence="2" id="KW-0341">Growth regulation</keyword>
<comment type="caution">
    <text evidence="6">The sequence shown here is derived from an EMBL/GenBank/DDBJ whole genome shotgun (WGS) entry which is preliminary data.</text>
</comment>
<dbReference type="CDD" id="cd20406">
    <property type="entry name" value="Tudor_Agenet_AtDUF_rpt2_4"/>
    <property type="match status" value="2"/>
</dbReference>
<dbReference type="Gramene" id="Manes.09G186900.1.v8.1">
    <property type="protein sequence ID" value="Manes.09G186900.1.v8.1.CDS"/>
    <property type="gene ID" value="Manes.09G186900.v8.1"/>
</dbReference>
<dbReference type="Pfam" id="PF05266">
    <property type="entry name" value="DUF724"/>
    <property type="match status" value="1"/>
</dbReference>
<dbReference type="InterPro" id="IPR014002">
    <property type="entry name" value="Agenet_dom_plant"/>
</dbReference>
<feature type="compositionally biased region" description="Basic and acidic residues" evidence="4">
    <location>
        <begin position="502"/>
        <end position="526"/>
    </location>
</feature>
<dbReference type="SMART" id="SM00743">
    <property type="entry name" value="Agenet"/>
    <property type="match status" value="4"/>
</dbReference>
<evidence type="ECO:0000256" key="1">
    <source>
        <dbReference type="ARBA" id="ARBA00022448"/>
    </source>
</evidence>
<keyword evidence="3" id="KW-0175">Coiled coil</keyword>
<feature type="domain" description="Agenet" evidence="5">
    <location>
        <begin position="119"/>
        <end position="181"/>
    </location>
</feature>
<protein>
    <recommendedName>
        <fullName evidence="5">Agenet domain-containing protein</fullName>
    </recommendedName>
</protein>
<feature type="region of interest" description="Disordered" evidence="4">
    <location>
        <begin position="502"/>
        <end position="548"/>
    </location>
</feature>
<dbReference type="AlphaFoldDB" id="A0A2C9VDJ7"/>
<sequence>MLPSLQTRLKGQSKAEHITMASKGKGRGKGAFIDRKTHFLSVDAQVEVSSDEEGFTGAWYVATILKSPCSSRKNPAKGKSKVFVMYHTLLSDNDENEPLTEFVDASYIRPLPPPPDIDQSYEPNDVVDAFHRDGWWKAVVTKVEVLEEKSNSKRYTVIFENPPEQFDFCPAELRFHWDWINGRWVRPPKQKRMEGLNFRKGTAVEVNLDKENLHDAWFPATVIEEVGFNSFLVEFGSSRNNYENGLTTGIVDSFHIRSPPPNLEVKKFQILESVDAFCNSSWRDGFITKILTDGRYNIFLKHADEERQFSQSEIRPRQYLKNGTWISYCRDTSIDIQNKEHPTHADNNAESPGATFHIESSTAEKDHSEEKSSCKNSSRNSLELSTPCKVKSASMAVKKRAPEIEYKLSCASKKFKMEKSGNPLSPVVHPAKLIPIKTTNQEVQVTDSAPTKCSTQQLVDNAGSESPFRGNNIEPNQQEAGLLKWKLLPNAQVRSQWIRAAGGEDKTRGDSYEVTTEVEHVEKDAESSGALTEGRRGLPPENSYQLPDEEVNLRKESDAIGQRKAGDQHDAPGDASEMNFKHCADKEVELSILIGSEPEVSSVDNKAEVNVAMVRASSNDDQSLSICHEGNGERQVNKSTQSTATIVMVGSEPVKIQTTPFVKSSPIWKNVESLEAFKRLPQKPHFSPLIDCKEAIREGSAIGHMLTFATLVDKTSKLKVDDPRELFTSYLETLADLEMLGFDVKAVAGRLNKLLWIKDRRDQLQDQSKNVHIQIAECNREKTKLEEDIHAIDKQMRELEEQRAMRTAMKVMKDSAIIALQVNSNAISEDIVHSSQDFDSLAAAPW</sequence>